<dbReference type="Pfam" id="PF00440">
    <property type="entry name" value="TetR_N"/>
    <property type="match status" value="1"/>
</dbReference>
<evidence type="ECO:0000256" key="1">
    <source>
        <dbReference type="ARBA" id="ARBA00023125"/>
    </source>
</evidence>
<dbReference type="InterPro" id="IPR050624">
    <property type="entry name" value="HTH-type_Tx_Regulator"/>
</dbReference>
<dbReference type="PANTHER" id="PTHR43479:SF11">
    <property type="entry name" value="ACREF_ENVCD OPERON REPRESSOR-RELATED"/>
    <property type="match status" value="1"/>
</dbReference>
<dbReference type="PROSITE" id="PS00018">
    <property type="entry name" value="EF_HAND_1"/>
    <property type="match status" value="1"/>
</dbReference>
<evidence type="ECO:0000259" key="3">
    <source>
        <dbReference type="PROSITE" id="PS50977"/>
    </source>
</evidence>
<dbReference type="InterPro" id="IPR036271">
    <property type="entry name" value="Tet_transcr_reg_TetR-rel_C_sf"/>
</dbReference>
<keyword evidence="5" id="KW-1185">Reference proteome</keyword>
<sequence length="199" mass="22909">MIVVMASKKKLPQDVEKRREILNTALEIFVQEGYFAAKGAKIAKAAEISEDQLFSYFETKEDLLHTIVDEAVHVLYDGLDPNEDGDLQEVELLFFINDYVDSIEKNLKFFKLFYALRLQPGVLPLYQQELDEIVSMKFDVLNEYFSKSGAADPEMETEFLTSMLDGIAMNFVLEPEGYPIDAMQQKVLNMYITKAEYEE</sequence>
<dbReference type="OrthoDB" id="9787680at2"/>
<gene>
    <name evidence="4" type="ORF">DF185_06505</name>
</gene>
<dbReference type="Gene3D" id="1.10.357.10">
    <property type="entry name" value="Tetracycline Repressor, domain 2"/>
    <property type="match status" value="1"/>
</dbReference>
<dbReference type="AlphaFoldDB" id="A0A2V4A1A7"/>
<feature type="domain" description="HTH tetR-type" evidence="3">
    <location>
        <begin position="15"/>
        <end position="75"/>
    </location>
</feature>
<feature type="DNA-binding region" description="H-T-H motif" evidence="2">
    <location>
        <begin position="38"/>
        <end position="57"/>
    </location>
</feature>
<reference evidence="4 5" key="1">
    <citation type="submission" date="2018-05" db="EMBL/GenBank/DDBJ databases">
        <title>Marinifilum breve JC075T sp. nov., a marine bacterium isolated from Yongle Blue Hole in the South China Sea.</title>
        <authorList>
            <person name="Fu T."/>
        </authorList>
    </citation>
    <scope>NUCLEOTIDE SEQUENCE [LARGE SCALE GENOMIC DNA]</scope>
    <source>
        <strain evidence="4 5">JC075</strain>
    </source>
</reference>
<accession>A0A2V4A1A7</accession>
<evidence type="ECO:0000313" key="4">
    <source>
        <dbReference type="EMBL" id="PXY02293.1"/>
    </source>
</evidence>
<dbReference type="InterPro" id="IPR009057">
    <property type="entry name" value="Homeodomain-like_sf"/>
</dbReference>
<organism evidence="4 5">
    <name type="scientific">Marinifilum breve</name>
    <dbReference type="NCBI Taxonomy" id="2184082"/>
    <lineage>
        <taxon>Bacteria</taxon>
        <taxon>Pseudomonadati</taxon>
        <taxon>Bacteroidota</taxon>
        <taxon>Bacteroidia</taxon>
        <taxon>Marinilabiliales</taxon>
        <taxon>Marinifilaceae</taxon>
    </lineage>
</organism>
<dbReference type="PROSITE" id="PS50977">
    <property type="entry name" value="HTH_TETR_2"/>
    <property type="match status" value="1"/>
</dbReference>
<dbReference type="Proteomes" id="UP000248079">
    <property type="component" value="Unassembled WGS sequence"/>
</dbReference>
<dbReference type="InterPro" id="IPR018247">
    <property type="entry name" value="EF_Hand_1_Ca_BS"/>
</dbReference>
<comment type="caution">
    <text evidence="4">The sequence shown here is derived from an EMBL/GenBank/DDBJ whole genome shotgun (WGS) entry which is preliminary data.</text>
</comment>
<dbReference type="PRINTS" id="PR00455">
    <property type="entry name" value="HTHTETR"/>
</dbReference>
<dbReference type="SUPFAM" id="SSF46689">
    <property type="entry name" value="Homeodomain-like"/>
    <property type="match status" value="1"/>
</dbReference>
<protein>
    <recommendedName>
        <fullName evidence="3">HTH tetR-type domain-containing protein</fullName>
    </recommendedName>
</protein>
<dbReference type="SUPFAM" id="SSF48498">
    <property type="entry name" value="Tetracyclin repressor-like, C-terminal domain"/>
    <property type="match status" value="1"/>
</dbReference>
<name>A0A2V4A1A7_9BACT</name>
<dbReference type="PANTHER" id="PTHR43479">
    <property type="entry name" value="ACREF/ENVCD OPERON REPRESSOR-RELATED"/>
    <property type="match status" value="1"/>
</dbReference>
<dbReference type="GO" id="GO:0003677">
    <property type="term" value="F:DNA binding"/>
    <property type="evidence" value="ECO:0007669"/>
    <property type="project" value="UniProtKB-UniRule"/>
</dbReference>
<dbReference type="InterPro" id="IPR001647">
    <property type="entry name" value="HTH_TetR"/>
</dbReference>
<keyword evidence="1 2" id="KW-0238">DNA-binding</keyword>
<evidence type="ECO:0000313" key="5">
    <source>
        <dbReference type="Proteomes" id="UP000248079"/>
    </source>
</evidence>
<evidence type="ECO:0000256" key="2">
    <source>
        <dbReference type="PROSITE-ProRule" id="PRU00335"/>
    </source>
</evidence>
<proteinExistence type="predicted"/>
<dbReference type="EMBL" id="QFLI01000002">
    <property type="protein sequence ID" value="PXY02293.1"/>
    <property type="molecule type" value="Genomic_DNA"/>
</dbReference>